<gene>
    <name evidence="2" type="ORF">SAMN05443248_3532</name>
</gene>
<dbReference type="GO" id="GO:0004622">
    <property type="term" value="F:phosphatidylcholine lysophospholipase activity"/>
    <property type="evidence" value="ECO:0007669"/>
    <property type="project" value="TreeGrafter"/>
</dbReference>
<dbReference type="OrthoDB" id="8230310at2"/>
<dbReference type="PANTHER" id="PTHR30383">
    <property type="entry name" value="THIOESTERASE 1/PROTEASE 1/LYSOPHOSPHOLIPASE L1"/>
    <property type="match status" value="1"/>
</dbReference>
<reference evidence="2 3" key="1">
    <citation type="submission" date="2016-11" db="EMBL/GenBank/DDBJ databases">
        <authorList>
            <person name="Jaros S."/>
            <person name="Januszkiewicz K."/>
            <person name="Wedrychowicz H."/>
        </authorList>
    </citation>
    <scope>NUCLEOTIDE SEQUENCE [LARGE SCALE GENOMIC DNA]</scope>
    <source>
        <strain evidence="2 3">GAS138</strain>
    </source>
</reference>
<protein>
    <submittedName>
        <fullName evidence="2">Lysophospholipase L1</fullName>
    </submittedName>
</protein>
<proteinExistence type="predicted"/>
<name>A0A1M5PWN0_9BRAD</name>
<dbReference type="InterPro" id="IPR051532">
    <property type="entry name" value="Ester_Hydrolysis_Enzymes"/>
</dbReference>
<dbReference type="InterPro" id="IPR013830">
    <property type="entry name" value="SGNH_hydro"/>
</dbReference>
<dbReference type="PANTHER" id="PTHR30383:SF5">
    <property type="entry name" value="SGNH HYDROLASE-TYPE ESTERASE DOMAIN-CONTAINING PROTEIN"/>
    <property type="match status" value="1"/>
</dbReference>
<evidence type="ECO:0000259" key="1">
    <source>
        <dbReference type="Pfam" id="PF13472"/>
    </source>
</evidence>
<feature type="domain" description="SGNH hydrolase-type esterase" evidence="1">
    <location>
        <begin position="207"/>
        <end position="370"/>
    </location>
</feature>
<dbReference type="AlphaFoldDB" id="A0A1M5PWN0"/>
<dbReference type="InterPro" id="IPR013783">
    <property type="entry name" value="Ig-like_fold"/>
</dbReference>
<dbReference type="Gene3D" id="3.40.50.1110">
    <property type="entry name" value="SGNH hydrolase"/>
    <property type="match status" value="1"/>
</dbReference>
<accession>A0A1M5PWN0</accession>
<dbReference type="RefSeq" id="WP_079602513.1">
    <property type="nucleotide sequence ID" value="NZ_LT670817.1"/>
</dbReference>
<evidence type="ECO:0000313" key="2">
    <source>
        <dbReference type="EMBL" id="SHH05879.1"/>
    </source>
</evidence>
<dbReference type="EMBL" id="LT670817">
    <property type="protein sequence ID" value="SHH05879.1"/>
    <property type="molecule type" value="Genomic_DNA"/>
</dbReference>
<dbReference type="Pfam" id="PF13472">
    <property type="entry name" value="Lipase_GDSL_2"/>
    <property type="match status" value="1"/>
</dbReference>
<dbReference type="Gene3D" id="2.60.40.10">
    <property type="entry name" value="Immunoglobulins"/>
    <property type="match status" value="1"/>
</dbReference>
<organism evidence="2 3">
    <name type="scientific">Bradyrhizobium erythrophlei</name>
    <dbReference type="NCBI Taxonomy" id="1437360"/>
    <lineage>
        <taxon>Bacteria</taxon>
        <taxon>Pseudomonadati</taxon>
        <taxon>Pseudomonadota</taxon>
        <taxon>Alphaproteobacteria</taxon>
        <taxon>Hyphomicrobiales</taxon>
        <taxon>Nitrobacteraceae</taxon>
        <taxon>Bradyrhizobium</taxon>
    </lineage>
</organism>
<evidence type="ECO:0000313" key="3">
    <source>
        <dbReference type="Proteomes" id="UP000189796"/>
    </source>
</evidence>
<dbReference type="SUPFAM" id="SSF52266">
    <property type="entry name" value="SGNH hydrolase"/>
    <property type="match status" value="1"/>
</dbReference>
<dbReference type="Proteomes" id="UP000189796">
    <property type="component" value="Chromosome I"/>
</dbReference>
<sequence length="582" mass="59465">MAVIKYRKGQWSIIGKSKYIPLGPGGPGLSAATASVDGKTYTGAGVKPLSTVTVYVGGVQAGTAVADANGDWSYTFANAPAKNSVIGWDGIISAPTTIAPTPHPTLGGLNLSGATFTQGAAAGTVIGTFAGKTAGSTLSISPNDGTVAISGDQTKLVVGATASTPGTRSYTVTETDADATNGPKTTTFAITCNIALLNLNTRFVAEGDSITAGSNGPSWLWAFDAASAGRFFMPQGYNQATGGQTAAQMATQVAQITALSPKVVSLLAGTNDLGGTSDTPATIYGNLKTCWKAYIDGGAQHVIIATVMPRNDSVWTALTAARQTDRVTLNNLISGYATDPDLANYKDKLHLVNLESYNPATDSIEGLHPQWLGAIKVGKLFAAVANSLIDQTHTLNGDLYLDATNVLSSKNPALTGTTGTMSGTAQPTGAVATGWSVSENGGMTVVCSKSTLNGAEAQRIVVSGTNSTVQRLVNFSAAVNVTGNIGDSFEACIDFSLAAGHQKIRDIVINHATASTPNSGNQSFNFDGAGAISGTLRSAVTAPLSAAITTITLQALLNFDVGTVGADITWGKPYLRKVPATI</sequence>
<dbReference type="InterPro" id="IPR036514">
    <property type="entry name" value="SGNH_hydro_sf"/>
</dbReference>